<proteinExistence type="predicted"/>
<dbReference type="Pfam" id="PF12937">
    <property type="entry name" value="F-box-like"/>
    <property type="match status" value="1"/>
</dbReference>
<dbReference type="PROSITE" id="PS50181">
    <property type="entry name" value="FBOX"/>
    <property type="match status" value="1"/>
</dbReference>
<dbReference type="Gene3D" id="1.20.1280.50">
    <property type="match status" value="1"/>
</dbReference>
<dbReference type="GO" id="GO:0005737">
    <property type="term" value="C:cytoplasm"/>
    <property type="evidence" value="ECO:0007669"/>
    <property type="project" value="TreeGrafter"/>
</dbReference>
<keyword evidence="4" id="KW-1185">Reference proteome</keyword>
<sequence>MKRSLSDDALPPPKRLHTLNGAVPVARALTFESALYEELILLVFSYLDWRDLCAAQVVNTTFRRVAQDQTLWKRLFLRTFRSSRLRGGKGFIGRTDGREMKPIPGRAQQPPEPKEWREWFQISYRWRTGRCTTQELIGGILEPRSGAAATSTPHHILLAGSTTIIASSEASGCPQIHCLQAAANQTLRCGSSSPHPQTFHITAIALDQSPPALSGLLRLAVFLSTGEFIIFAIHPSNPVATTRKFNHIIQRRRSGQVVQAVYHHPLLISLSDTFVLNLYDLSSDTVRHSQTLSSVSTFPPSSMILSTQAPAPAPRSLVYKLVLTYAVPIYPLHLSLGVTELLISSHASSDSMSFTPLPNTAPLTVFSTRTARALDVPQGWIDQDKLRIMKEQWGRKLLRIQATQSDGKWVVLAPGEQVASTPSNAASGPQVTTIPTISGTSAASLQLYRLFLPAVTSIASPPPKLTFNRYLEHTAGTVSSMSLADGRCVTLGKNSVSIWDLESGTSAEVALPTSMRDEGQGGTIAFDDRRIITVRGSTVHVHRFD</sequence>
<protein>
    <recommendedName>
        <fullName evidence="2">F-box domain-containing protein</fullName>
    </recommendedName>
</protein>
<dbReference type="SMART" id="SM00256">
    <property type="entry name" value="FBOX"/>
    <property type="match status" value="1"/>
</dbReference>
<name>A0A8H6W557_MYCCL</name>
<gene>
    <name evidence="3" type="ORF">HMN09_00771700</name>
</gene>
<dbReference type="OrthoDB" id="3219396at2759"/>
<feature type="domain" description="F-box" evidence="2">
    <location>
        <begin position="29"/>
        <end position="75"/>
    </location>
</feature>
<dbReference type="EMBL" id="JACAZE010000009">
    <property type="protein sequence ID" value="KAF7306164.1"/>
    <property type="molecule type" value="Genomic_DNA"/>
</dbReference>
<dbReference type="GO" id="GO:0031146">
    <property type="term" value="P:SCF-dependent proteasomal ubiquitin-dependent protein catabolic process"/>
    <property type="evidence" value="ECO:0007669"/>
    <property type="project" value="TreeGrafter"/>
</dbReference>
<dbReference type="InterPro" id="IPR001810">
    <property type="entry name" value="F-box_dom"/>
</dbReference>
<dbReference type="Proteomes" id="UP000613580">
    <property type="component" value="Unassembled WGS sequence"/>
</dbReference>
<evidence type="ECO:0000313" key="4">
    <source>
        <dbReference type="Proteomes" id="UP000613580"/>
    </source>
</evidence>
<feature type="region of interest" description="Disordered" evidence="1">
    <location>
        <begin position="91"/>
        <end position="112"/>
    </location>
</feature>
<accession>A0A8H6W557</accession>
<evidence type="ECO:0000256" key="1">
    <source>
        <dbReference type="SAM" id="MobiDB-lite"/>
    </source>
</evidence>
<evidence type="ECO:0000259" key="2">
    <source>
        <dbReference type="PROSITE" id="PS50181"/>
    </source>
</evidence>
<dbReference type="SUPFAM" id="SSF81383">
    <property type="entry name" value="F-box domain"/>
    <property type="match status" value="1"/>
</dbReference>
<dbReference type="AlphaFoldDB" id="A0A8H6W557"/>
<dbReference type="InterPro" id="IPR036047">
    <property type="entry name" value="F-box-like_dom_sf"/>
</dbReference>
<evidence type="ECO:0000313" key="3">
    <source>
        <dbReference type="EMBL" id="KAF7306164.1"/>
    </source>
</evidence>
<dbReference type="GO" id="GO:0019005">
    <property type="term" value="C:SCF ubiquitin ligase complex"/>
    <property type="evidence" value="ECO:0007669"/>
    <property type="project" value="TreeGrafter"/>
</dbReference>
<comment type="caution">
    <text evidence="3">The sequence shown here is derived from an EMBL/GenBank/DDBJ whole genome shotgun (WGS) entry which is preliminary data.</text>
</comment>
<dbReference type="PANTHER" id="PTHR12874:SF9">
    <property type="entry name" value="F-BOX ONLY PROTEIN 48"/>
    <property type="match status" value="1"/>
</dbReference>
<reference evidence="3" key="1">
    <citation type="submission" date="2020-05" db="EMBL/GenBank/DDBJ databases">
        <title>Mycena genomes resolve the evolution of fungal bioluminescence.</title>
        <authorList>
            <person name="Tsai I.J."/>
        </authorList>
    </citation>
    <scope>NUCLEOTIDE SEQUENCE</scope>
    <source>
        <strain evidence="3">110903Hualien_Pintung</strain>
    </source>
</reference>
<organism evidence="3 4">
    <name type="scientific">Mycena chlorophos</name>
    <name type="common">Agaric fungus</name>
    <name type="synonym">Agaricus chlorophos</name>
    <dbReference type="NCBI Taxonomy" id="658473"/>
    <lineage>
        <taxon>Eukaryota</taxon>
        <taxon>Fungi</taxon>
        <taxon>Dikarya</taxon>
        <taxon>Basidiomycota</taxon>
        <taxon>Agaricomycotina</taxon>
        <taxon>Agaricomycetes</taxon>
        <taxon>Agaricomycetidae</taxon>
        <taxon>Agaricales</taxon>
        <taxon>Marasmiineae</taxon>
        <taxon>Mycenaceae</taxon>
        <taxon>Mycena</taxon>
    </lineage>
</organism>
<dbReference type="PANTHER" id="PTHR12874">
    <property type="entry name" value="F-BOX ONLY PROTEIN 48-RELATED"/>
    <property type="match status" value="1"/>
</dbReference>